<comment type="subcellular location">
    <subcellularLocation>
        <location evidence="1">Cell membrane</location>
        <topology evidence="1">Multi-pass membrane protein</topology>
    </subcellularLocation>
</comment>
<dbReference type="Gene3D" id="1.10.287.950">
    <property type="entry name" value="Methyl-accepting chemotaxis protein"/>
    <property type="match status" value="1"/>
</dbReference>
<feature type="domain" description="HAMP" evidence="12">
    <location>
        <begin position="330"/>
        <end position="382"/>
    </location>
</feature>
<evidence type="ECO:0000256" key="4">
    <source>
        <dbReference type="ARBA" id="ARBA00022692"/>
    </source>
</evidence>
<dbReference type="PANTHER" id="PTHR43531">
    <property type="entry name" value="PROTEIN ICFG"/>
    <property type="match status" value="1"/>
</dbReference>
<evidence type="ECO:0000256" key="10">
    <source>
        <dbReference type="SAM" id="Phobius"/>
    </source>
</evidence>
<reference evidence="13" key="2">
    <citation type="submission" date="2021-04" db="EMBL/GenBank/DDBJ databases">
        <authorList>
            <person name="Gilroy R."/>
        </authorList>
    </citation>
    <scope>NUCLEOTIDE SEQUENCE</scope>
    <source>
        <strain evidence="13">CHK33-7979</strain>
    </source>
</reference>
<evidence type="ECO:0000256" key="7">
    <source>
        <dbReference type="ARBA" id="ARBA00029447"/>
    </source>
</evidence>
<feature type="region of interest" description="Disordered" evidence="9">
    <location>
        <begin position="676"/>
        <end position="707"/>
    </location>
</feature>
<evidence type="ECO:0000256" key="6">
    <source>
        <dbReference type="ARBA" id="ARBA00023136"/>
    </source>
</evidence>
<dbReference type="InterPro" id="IPR004089">
    <property type="entry name" value="MCPsignal_dom"/>
</dbReference>
<keyword evidence="2" id="KW-1003">Cell membrane</keyword>
<dbReference type="GO" id="GO:0006935">
    <property type="term" value="P:chemotaxis"/>
    <property type="evidence" value="ECO:0007669"/>
    <property type="project" value="UniProtKB-KW"/>
</dbReference>
<dbReference type="GO" id="GO:0005886">
    <property type="term" value="C:plasma membrane"/>
    <property type="evidence" value="ECO:0007669"/>
    <property type="project" value="UniProtKB-SubCell"/>
</dbReference>
<dbReference type="GO" id="GO:0004888">
    <property type="term" value="F:transmembrane signaling receptor activity"/>
    <property type="evidence" value="ECO:0007669"/>
    <property type="project" value="InterPro"/>
</dbReference>
<dbReference type="SMART" id="SM00283">
    <property type="entry name" value="MA"/>
    <property type="match status" value="1"/>
</dbReference>
<dbReference type="Gene3D" id="3.30.450.20">
    <property type="entry name" value="PAS domain"/>
    <property type="match status" value="1"/>
</dbReference>
<dbReference type="Gene3D" id="6.10.340.10">
    <property type="match status" value="1"/>
</dbReference>
<comment type="similarity">
    <text evidence="7">Belongs to the methyl-accepting chemotaxis (MCP) protein family.</text>
</comment>
<dbReference type="EMBL" id="DXCX01000031">
    <property type="protein sequence ID" value="HIY72922.1"/>
    <property type="molecule type" value="Genomic_DNA"/>
</dbReference>
<dbReference type="Pfam" id="PF02743">
    <property type="entry name" value="dCache_1"/>
    <property type="match status" value="1"/>
</dbReference>
<dbReference type="InterPro" id="IPR051310">
    <property type="entry name" value="MCP_chemotaxis"/>
</dbReference>
<evidence type="ECO:0000256" key="2">
    <source>
        <dbReference type="ARBA" id="ARBA00022475"/>
    </source>
</evidence>
<protein>
    <submittedName>
        <fullName evidence="13">Cache 3/Cache 2 fusion domain-containing protein</fullName>
    </submittedName>
</protein>
<feature type="domain" description="Methyl-accepting transducer" evidence="11">
    <location>
        <begin position="435"/>
        <end position="664"/>
    </location>
</feature>
<evidence type="ECO:0000256" key="8">
    <source>
        <dbReference type="PROSITE-ProRule" id="PRU00284"/>
    </source>
</evidence>
<proteinExistence type="inferred from homology"/>
<evidence type="ECO:0000259" key="12">
    <source>
        <dbReference type="PROSITE" id="PS50885"/>
    </source>
</evidence>
<keyword evidence="8" id="KW-0807">Transducer</keyword>
<comment type="caution">
    <text evidence="13">The sequence shown here is derived from an EMBL/GenBank/DDBJ whole genome shotgun (WGS) entry which is preliminary data.</text>
</comment>
<dbReference type="InterPro" id="IPR033479">
    <property type="entry name" value="dCache_1"/>
</dbReference>
<evidence type="ECO:0000256" key="9">
    <source>
        <dbReference type="SAM" id="MobiDB-lite"/>
    </source>
</evidence>
<dbReference type="CDD" id="cd11386">
    <property type="entry name" value="MCP_signal"/>
    <property type="match status" value="1"/>
</dbReference>
<gene>
    <name evidence="13" type="ORF">H9826_02940</name>
</gene>
<organism evidence="13 14">
    <name type="scientific">Candidatus Intestinimonas merdavium</name>
    <dbReference type="NCBI Taxonomy" id="2838622"/>
    <lineage>
        <taxon>Bacteria</taxon>
        <taxon>Bacillati</taxon>
        <taxon>Bacillota</taxon>
        <taxon>Clostridia</taxon>
        <taxon>Eubacteriales</taxon>
        <taxon>Intestinimonas</taxon>
    </lineage>
</organism>
<evidence type="ECO:0000313" key="13">
    <source>
        <dbReference type="EMBL" id="HIY72922.1"/>
    </source>
</evidence>
<evidence type="ECO:0000256" key="3">
    <source>
        <dbReference type="ARBA" id="ARBA00022500"/>
    </source>
</evidence>
<dbReference type="PROSITE" id="PS50111">
    <property type="entry name" value="CHEMOTAXIS_TRANSDUC_2"/>
    <property type="match status" value="1"/>
</dbReference>
<evidence type="ECO:0000256" key="5">
    <source>
        <dbReference type="ARBA" id="ARBA00022989"/>
    </source>
</evidence>
<keyword evidence="5 10" id="KW-1133">Transmembrane helix</keyword>
<evidence type="ECO:0000313" key="14">
    <source>
        <dbReference type="Proteomes" id="UP000886824"/>
    </source>
</evidence>
<dbReference type="SMART" id="SM00304">
    <property type="entry name" value="HAMP"/>
    <property type="match status" value="2"/>
</dbReference>
<dbReference type="AlphaFoldDB" id="A0A9D1Z3V9"/>
<name>A0A9D1Z3V9_9FIRM</name>
<dbReference type="InterPro" id="IPR004090">
    <property type="entry name" value="Chemotax_Me-accpt_rcpt"/>
</dbReference>
<reference evidence="13" key="1">
    <citation type="journal article" date="2021" name="PeerJ">
        <title>Extensive microbial diversity within the chicken gut microbiome revealed by metagenomics and culture.</title>
        <authorList>
            <person name="Gilroy R."/>
            <person name="Ravi A."/>
            <person name="Getino M."/>
            <person name="Pursley I."/>
            <person name="Horton D.L."/>
            <person name="Alikhan N.F."/>
            <person name="Baker D."/>
            <person name="Gharbi K."/>
            <person name="Hall N."/>
            <person name="Watson M."/>
            <person name="Adriaenssens E.M."/>
            <person name="Foster-Nyarko E."/>
            <person name="Jarju S."/>
            <person name="Secka A."/>
            <person name="Antonio M."/>
            <person name="Oren A."/>
            <person name="Chaudhuri R.R."/>
            <person name="La Ragione R."/>
            <person name="Hildebrand F."/>
            <person name="Pallen M.J."/>
        </authorList>
    </citation>
    <scope>NUCLEOTIDE SEQUENCE</scope>
    <source>
        <strain evidence="13">CHK33-7979</strain>
    </source>
</reference>
<keyword evidence="4 10" id="KW-0812">Transmembrane</keyword>
<evidence type="ECO:0000256" key="1">
    <source>
        <dbReference type="ARBA" id="ARBA00004651"/>
    </source>
</evidence>
<evidence type="ECO:0000259" key="11">
    <source>
        <dbReference type="PROSITE" id="PS50111"/>
    </source>
</evidence>
<dbReference type="CDD" id="cd12912">
    <property type="entry name" value="PDC2_MCP_like"/>
    <property type="match status" value="1"/>
</dbReference>
<feature type="transmembrane region" description="Helical" evidence="10">
    <location>
        <begin position="305"/>
        <end position="330"/>
    </location>
</feature>
<keyword evidence="3" id="KW-0145">Chemotaxis</keyword>
<sequence>MKKARVSRPSDRRGVTFGIVPKLLLSILCPLFAVLTLITVFLGLRSASTVNTVMNAELEAATEAAAAQVEAFLDHYYGVSETLGATQLVRDVTTESAAGSMWSHELYGELLETLRLVQRENAADMDYIWVADLSTEELLQSDGAFFRAGEIDFPTCSWYQLATERGATITTESYESANGDEVVTIATPVSYNGETVAVVGMDIDLAHLQELLMEVTVGQTGYITLYDRDNLILFHPDSAVMGVNAADAGYSENMLSAIVNKEDSAAMRYTRGGTDYYGSTTPVGDMELVVLGVMPVAEYSSHVSALLRVMIVGMVCCGVLLAAVCVFIALSITRPVKRLDAAAARLAAGELDVAVDTRGRDEVADLGRNVSEIVARLKKYIDYINEVSSVLYEIGKGNLVFTLEHDYAGEFARIKDALLDIRGTLTATLTSIAQSADQVNAGAEQIASGAQALAQGATEQASSVEELASAVQELSAQATEEAGKAGEAGRFLEQIKDEVNKSNDQMETMRQAMADITTQSAAIRGIIKTIDDIAFQTNILALNAAVEAARAGEAGKGFAVVADEVRSLAGKSAEAAKKTNELIERSVQAVKRGAELTELTADSLAAVSRETKQATETIETVAQAYQGQADKLAEISSGVDQIAQVVQTNSATAEESAAASQELSGQAGMMREQISHFKLGQADGPAEAQGSPVPAGAAAGFDSGNKY</sequence>
<keyword evidence="6 10" id="KW-0472">Membrane</keyword>
<accession>A0A9D1Z3V9</accession>
<dbReference type="Proteomes" id="UP000886824">
    <property type="component" value="Unassembled WGS sequence"/>
</dbReference>
<dbReference type="PRINTS" id="PR00260">
    <property type="entry name" value="CHEMTRNSDUCR"/>
</dbReference>
<dbReference type="GO" id="GO:0007165">
    <property type="term" value="P:signal transduction"/>
    <property type="evidence" value="ECO:0007669"/>
    <property type="project" value="UniProtKB-KW"/>
</dbReference>
<dbReference type="InterPro" id="IPR003660">
    <property type="entry name" value="HAMP_dom"/>
</dbReference>
<dbReference type="SUPFAM" id="SSF58104">
    <property type="entry name" value="Methyl-accepting chemotaxis protein (MCP) signaling domain"/>
    <property type="match status" value="1"/>
</dbReference>
<dbReference type="Pfam" id="PF00015">
    <property type="entry name" value="MCPsignal"/>
    <property type="match status" value="1"/>
</dbReference>
<dbReference type="Pfam" id="PF00672">
    <property type="entry name" value="HAMP"/>
    <property type="match status" value="1"/>
</dbReference>
<dbReference type="PROSITE" id="PS50885">
    <property type="entry name" value="HAMP"/>
    <property type="match status" value="1"/>
</dbReference>
<dbReference type="PANTHER" id="PTHR43531:SF11">
    <property type="entry name" value="METHYL-ACCEPTING CHEMOTAXIS PROTEIN 3"/>
    <property type="match status" value="1"/>
</dbReference>